<sequence>MNRGDGRGGEDGAGDGDDMDFSHRLSVTSSLGGDSMQDPRSALLRDGTFLSAIADAQEAVNTSGAGVEPPAKSAATAAVRTYMKNLHTFQQEAEERERREAANAATAAAAAAGNGSPSALVGSPPGADGTAGGRPTTVGGDPAVGTGGRATARRKLARAKTFMNTRRTRTSAEVVPPPLEVTRVNSDEGGSAVAPGGAASTATPSDTVAGAAAGGPPGGGPSPAGPTVAVAPSAGKKAKNRRISTSSMGSSENSGALPSRGGAPLAALKSLRLGRGASEASSADSEPSSAGDTGGRKPTKRELLGISRNGSTPPSQGRTPRRKMEATVAAVAPDAASTTSPVTPADTESSPAAAEPAALLSPAGDTADAVTSSTAGEAVMEEAVAALPPSMAAPAESAAVTSIQVEVEADPHLAKPALAPSLAGEDVPLAPPKVPLSPRPVIVDSFQAESTEATPSRSSAADDGPSSGGRKVKRSKSRKAKGKSHALEASKSMGGDGMSRHVKLSTAGSVDEEATAASPRAGSRDKGGAGVDAPASPKIPLAKRTKSFAATKSFSSSTRSRGGSGNATFSGLSRIHGVNSLASKSFGRSVGGGKGGSGKGDHSAKASGSSSRKGDGDGKDDGTKPSTPANAGDDAADPISAGKPRSGASRKAASASMGSKTFTSALSKSRSKGGGINEGNSLASKTFGGRSRINGSNAAASRSMGSGLRRADGGGRSKGGAAKDALSPVSAVASKASAAAATTPTPSRINGRNASASKTFGGRTPRTGGTDGGSIYGNNKPLVASKSFAGVSPVASSGGGGGSAASRKGFVQFPDGSRAVAPGYTENTRLPTAEEAKAQGIAAAAAAAKGSSGGGGGGVSLPRIASRRTLRPDASASSSSRLSGGGGGGDSGSGAGPTPKLPKSKTFLGIRFLGGGSVAGGDGRRGK</sequence>
<accession>A0ACC3BJD7</accession>
<evidence type="ECO:0000313" key="2">
    <source>
        <dbReference type="Proteomes" id="UP000798662"/>
    </source>
</evidence>
<protein>
    <submittedName>
        <fullName evidence="1">Uncharacterized protein</fullName>
    </submittedName>
</protein>
<evidence type="ECO:0000313" key="1">
    <source>
        <dbReference type="EMBL" id="KAK1857607.1"/>
    </source>
</evidence>
<name>A0ACC3BJD7_PYRYE</name>
<proteinExistence type="predicted"/>
<comment type="caution">
    <text evidence="1">The sequence shown here is derived from an EMBL/GenBank/DDBJ whole genome shotgun (WGS) entry which is preliminary data.</text>
</comment>
<dbReference type="Proteomes" id="UP000798662">
    <property type="component" value="Chromosome 1"/>
</dbReference>
<gene>
    <name evidence="1" type="ORF">I4F81_000223</name>
</gene>
<organism evidence="1 2">
    <name type="scientific">Pyropia yezoensis</name>
    <name type="common">Susabi-nori</name>
    <name type="synonym">Porphyra yezoensis</name>
    <dbReference type="NCBI Taxonomy" id="2788"/>
    <lineage>
        <taxon>Eukaryota</taxon>
        <taxon>Rhodophyta</taxon>
        <taxon>Bangiophyceae</taxon>
        <taxon>Bangiales</taxon>
        <taxon>Bangiaceae</taxon>
        <taxon>Pyropia</taxon>
    </lineage>
</organism>
<reference evidence="1" key="1">
    <citation type="submission" date="2019-11" db="EMBL/GenBank/DDBJ databases">
        <title>Nori genome reveals adaptations in red seaweeds to the harsh intertidal environment.</title>
        <authorList>
            <person name="Wang D."/>
            <person name="Mao Y."/>
        </authorList>
    </citation>
    <scope>NUCLEOTIDE SEQUENCE</scope>
    <source>
        <tissue evidence="1">Gametophyte</tissue>
    </source>
</reference>
<keyword evidence="2" id="KW-1185">Reference proteome</keyword>
<dbReference type="EMBL" id="CM020618">
    <property type="protein sequence ID" value="KAK1857607.1"/>
    <property type="molecule type" value="Genomic_DNA"/>
</dbReference>